<evidence type="ECO:0000256" key="1">
    <source>
        <dbReference type="ARBA" id="ARBA00004141"/>
    </source>
</evidence>
<dbReference type="EMBL" id="CTRP01000015">
    <property type="protein sequence ID" value="CQR74874.1"/>
    <property type="molecule type" value="Genomic_DNA"/>
</dbReference>
<dbReference type="InterPro" id="IPR051533">
    <property type="entry name" value="WaaL-like"/>
</dbReference>
<evidence type="ECO:0000256" key="4">
    <source>
        <dbReference type="ARBA" id="ARBA00023136"/>
    </source>
</evidence>
<feature type="transmembrane region" description="Helical" evidence="5">
    <location>
        <begin position="330"/>
        <end position="357"/>
    </location>
</feature>
<sequence length="410" mass="46017">MVSIVVVFALVLYTTFSFNPIAAIPIFGKTLNMSPGDMFTILFVFGIFIKTLVQVPNKIINQRPPAVIHFLYAYIFLAVVFLLSTFIFFLMHNELVPYFGRSLFNYLLWCIGLVLFYYGSDSQFKIKELRLIAWLLMGSLVVGVLSNILLDTSIENFFKLITDTFKSDQIRLVGQVGDPNQLGTLAAFFSTIGIMGVLHESHYVAKLVYSILTAGTGLILVLTQSRESILTLFVAILCIFIFLLRSRQYGKAFVVLLGLSLGSTLVLINIPRIIETLMAVAAGDSKYALSDRAQVWLTALQIISTHPLGIGFETMYLISNNTIQQAHNAFLQSAMLAGYVGFFVFVGFVICLIKLLWDQKKLVADNWMLEAYFVFLVGYLVTALWSDHFISFYTFNAIFFGFLGFVACAR</sequence>
<dbReference type="PANTHER" id="PTHR37422:SF13">
    <property type="entry name" value="LIPOPOLYSACCHARIDE BIOSYNTHESIS PROTEIN PA4999-RELATED"/>
    <property type="match status" value="1"/>
</dbReference>
<dbReference type="InterPro" id="IPR007016">
    <property type="entry name" value="O-antigen_ligase-rel_domated"/>
</dbReference>
<organism evidence="7 8">
    <name type="scientific">Sporomusa ovata</name>
    <dbReference type="NCBI Taxonomy" id="2378"/>
    <lineage>
        <taxon>Bacteria</taxon>
        <taxon>Bacillati</taxon>
        <taxon>Bacillota</taxon>
        <taxon>Negativicutes</taxon>
        <taxon>Selenomonadales</taxon>
        <taxon>Sporomusaceae</taxon>
        <taxon>Sporomusa</taxon>
    </lineage>
</organism>
<feature type="transmembrane region" description="Helical" evidence="5">
    <location>
        <begin position="252"/>
        <end position="274"/>
    </location>
</feature>
<evidence type="ECO:0000256" key="3">
    <source>
        <dbReference type="ARBA" id="ARBA00022989"/>
    </source>
</evidence>
<evidence type="ECO:0000313" key="7">
    <source>
        <dbReference type="EMBL" id="CQR74874.1"/>
    </source>
</evidence>
<feature type="domain" description="O-antigen ligase-related" evidence="6">
    <location>
        <begin position="216"/>
        <end position="346"/>
    </location>
</feature>
<proteinExistence type="predicted"/>
<comment type="subcellular location">
    <subcellularLocation>
        <location evidence="1">Membrane</location>
        <topology evidence="1">Multi-pass membrane protein</topology>
    </subcellularLocation>
</comment>
<feature type="transmembrane region" description="Helical" evidence="5">
    <location>
        <begin position="369"/>
        <end position="386"/>
    </location>
</feature>
<evidence type="ECO:0000256" key="2">
    <source>
        <dbReference type="ARBA" id="ARBA00022692"/>
    </source>
</evidence>
<accession>A0A0U1L7N3</accession>
<feature type="transmembrane region" description="Helical" evidence="5">
    <location>
        <begin position="39"/>
        <end position="55"/>
    </location>
</feature>
<keyword evidence="2 5" id="KW-0812">Transmembrane</keyword>
<dbReference type="GO" id="GO:0016020">
    <property type="term" value="C:membrane"/>
    <property type="evidence" value="ECO:0007669"/>
    <property type="project" value="UniProtKB-SubCell"/>
</dbReference>
<keyword evidence="8" id="KW-1185">Reference proteome</keyword>
<dbReference type="AlphaFoldDB" id="A0A0U1L7N3"/>
<dbReference type="PANTHER" id="PTHR37422">
    <property type="entry name" value="TEICHURONIC ACID BIOSYNTHESIS PROTEIN TUAE"/>
    <property type="match status" value="1"/>
</dbReference>
<keyword evidence="3 5" id="KW-1133">Transmembrane helix</keyword>
<feature type="transmembrane region" description="Helical" evidence="5">
    <location>
        <begin position="67"/>
        <end position="91"/>
    </location>
</feature>
<evidence type="ECO:0000259" key="6">
    <source>
        <dbReference type="Pfam" id="PF04932"/>
    </source>
</evidence>
<dbReference type="Pfam" id="PF04932">
    <property type="entry name" value="Wzy_C"/>
    <property type="match status" value="1"/>
</dbReference>
<evidence type="ECO:0000256" key="5">
    <source>
        <dbReference type="SAM" id="Phobius"/>
    </source>
</evidence>
<feature type="transmembrane region" description="Helical" evidence="5">
    <location>
        <begin position="229"/>
        <end position="246"/>
    </location>
</feature>
<gene>
    <name evidence="7" type="ORF">SpAn4DRAFT_4231</name>
</gene>
<keyword evidence="4 5" id="KW-0472">Membrane</keyword>
<feature type="transmembrane region" description="Helical" evidence="5">
    <location>
        <begin position="203"/>
        <end position="222"/>
    </location>
</feature>
<evidence type="ECO:0000313" key="8">
    <source>
        <dbReference type="Proteomes" id="UP000049855"/>
    </source>
</evidence>
<dbReference type="RefSeq" id="WP_021166694.1">
    <property type="nucleotide sequence ID" value="NZ_CTRP01000015.1"/>
</dbReference>
<feature type="transmembrane region" description="Helical" evidence="5">
    <location>
        <begin position="392"/>
        <end position="409"/>
    </location>
</feature>
<feature type="transmembrane region" description="Helical" evidence="5">
    <location>
        <begin position="103"/>
        <end position="119"/>
    </location>
</feature>
<reference evidence="8" key="1">
    <citation type="submission" date="2015-03" db="EMBL/GenBank/DDBJ databases">
        <authorList>
            <person name="Nijsse Bart"/>
        </authorList>
    </citation>
    <scope>NUCLEOTIDE SEQUENCE [LARGE SCALE GENOMIC DNA]</scope>
</reference>
<feature type="transmembrane region" description="Helical" evidence="5">
    <location>
        <begin position="131"/>
        <end position="150"/>
    </location>
</feature>
<name>A0A0U1L7N3_9FIRM</name>
<protein>
    <recommendedName>
        <fullName evidence="6">O-antigen ligase-related domain-containing protein</fullName>
    </recommendedName>
</protein>
<dbReference type="Proteomes" id="UP000049855">
    <property type="component" value="Unassembled WGS sequence"/>
</dbReference>